<keyword evidence="2" id="KW-1185">Reference proteome</keyword>
<protein>
    <submittedName>
        <fullName evidence="1">Uncharacterized protein</fullName>
    </submittedName>
</protein>
<evidence type="ECO:0000313" key="1">
    <source>
        <dbReference type="EMBL" id="KAK3804142.1"/>
    </source>
</evidence>
<name>A0AAE1BDI0_9GAST</name>
<organism evidence="1 2">
    <name type="scientific">Elysia crispata</name>
    <name type="common">lettuce slug</name>
    <dbReference type="NCBI Taxonomy" id="231223"/>
    <lineage>
        <taxon>Eukaryota</taxon>
        <taxon>Metazoa</taxon>
        <taxon>Spiralia</taxon>
        <taxon>Lophotrochozoa</taxon>
        <taxon>Mollusca</taxon>
        <taxon>Gastropoda</taxon>
        <taxon>Heterobranchia</taxon>
        <taxon>Euthyneura</taxon>
        <taxon>Panpulmonata</taxon>
        <taxon>Sacoglossa</taxon>
        <taxon>Placobranchoidea</taxon>
        <taxon>Plakobranchidae</taxon>
        <taxon>Elysia</taxon>
    </lineage>
</organism>
<gene>
    <name evidence="1" type="ORF">RRG08_047610</name>
</gene>
<accession>A0AAE1BDI0</accession>
<comment type="caution">
    <text evidence="1">The sequence shown here is derived from an EMBL/GenBank/DDBJ whole genome shotgun (WGS) entry which is preliminary data.</text>
</comment>
<reference evidence="1" key="1">
    <citation type="journal article" date="2023" name="G3 (Bethesda)">
        <title>A reference genome for the long-term kleptoplast-retaining sea slug Elysia crispata morphotype clarki.</title>
        <authorList>
            <person name="Eastman K.E."/>
            <person name="Pendleton A.L."/>
            <person name="Shaikh M.A."/>
            <person name="Suttiyut T."/>
            <person name="Ogas R."/>
            <person name="Tomko P."/>
            <person name="Gavelis G."/>
            <person name="Widhalm J.R."/>
            <person name="Wisecaver J.H."/>
        </authorList>
    </citation>
    <scope>NUCLEOTIDE SEQUENCE</scope>
    <source>
        <strain evidence="1">ECLA1</strain>
    </source>
</reference>
<proteinExistence type="predicted"/>
<sequence length="67" mass="7235">MFTSVGGTCARHRLTTVLAVLSRDGARKMELWSLLWSKEVCDVGSTKYKLGGYLLGGSMPVTCDHSG</sequence>
<dbReference type="Proteomes" id="UP001283361">
    <property type="component" value="Unassembled WGS sequence"/>
</dbReference>
<dbReference type="EMBL" id="JAWDGP010000039">
    <property type="protein sequence ID" value="KAK3804142.1"/>
    <property type="molecule type" value="Genomic_DNA"/>
</dbReference>
<dbReference type="AlphaFoldDB" id="A0AAE1BDI0"/>
<evidence type="ECO:0000313" key="2">
    <source>
        <dbReference type="Proteomes" id="UP001283361"/>
    </source>
</evidence>